<evidence type="ECO:0000256" key="1">
    <source>
        <dbReference type="SAM" id="MobiDB-lite"/>
    </source>
</evidence>
<organism evidence="2 3">
    <name type="scientific">Tricholomella constricta</name>
    <dbReference type="NCBI Taxonomy" id="117010"/>
    <lineage>
        <taxon>Eukaryota</taxon>
        <taxon>Fungi</taxon>
        <taxon>Dikarya</taxon>
        <taxon>Basidiomycota</taxon>
        <taxon>Agaricomycotina</taxon>
        <taxon>Agaricomycetes</taxon>
        <taxon>Agaricomycetidae</taxon>
        <taxon>Agaricales</taxon>
        <taxon>Tricholomatineae</taxon>
        <taxon>Lyophyllaceae</taxon>
        <taxon>Tricholomella</taxon>
    </lineage>
</organism>
<evidence type="ECO:0008006" key="4">
    <source>
        <dbReference type="Google" id="ProtNLM"/>
    </source>
</evidence>
<dbReference type="GO" id="GO:0042797">
    <property type="term" value="P:tRNA transcription by RNA polymerase III"/>
    <property type="evidence" value="ECO:0007669"/>
    <property type="project" value="TreeGrafter"/>
</dbReference>
<keyword evidence="3" id="KW-1185">Reference proteome</keyword>
<dbReference type="Proteomes" id="UP000565441">
    <property type="component" value="Unassembled WGS sequence"/>
</dbReference>
<accession>A0A8H5M1C9</accession>
<evidence type="ECO:0000313" key="3">
    <source>
        <dbReference type="Proteomes" id="UP000565441"/>
    </source>
</evidence>
<feature type="region of interest" description="Disordered" evidence="1">
    <location>
        <begin position="71"/>
        <end position="119"/>
    </location>
</feature>
<dbReference type="AlphaFoldDB" id="A0A8H5M1C9"/>
<name>A0A8H5M1C9_9AGAR</name>
<sequence length="282" mass="31750">MEDSDDEIVSVLPIHYSTGHSPDIQIHQFPLLTRPLQAPPSAVLSGKRITARMKPQVRRLEVHVPADTRPEVWNAERTKELGAARAEDDREKNQEPKGKERDGEEPRLSEIRMQSEEVPQKGTYMLGVVRDGHLHLHPISRTHQFRPTLTYLDMLSRKNKRIRTGDDSDSDDGPPPDPDEPAPAPLAKKEKKPTGETREVQVTARKADDKAGGQLQGGLSVVRREMLQAIRSEEDEDWQDLQFYDVMTAESGGSFEGVFSQSDDVLECKTDITTFLKEIQGL</sequence>
<dbReference type="PANTHER" id="PTHR12069">
    <property type="entry name" value="DNA-DIRECTED RNA POLYMERASES III 80 KDA POLYPEPTIDE RNA POLYMERASE III SUBUNIT 5"/>
    <property type="match status" value="1"/>
</dbReference>
<feature type="compositionally biased region" description="Acidic residues" evidence="1">
    <location>
        <begin position="167"/>
        <end position="180"/>
    </location>
</feature>
<reference evidence="2 3" key="1">
    <citation type="journal article" date="2020" name="ISME J.">
        <title>Uncovering the hidden diversity of litter-decomposition mechanisms in mushroom-forming fungi.</title>
        <authorList>
            <person name="Floudas D."/>
            <person name="Bentzer J."/>
            <person name="Ahren D."/>
            <person name="Johansson T."/>
            <person name="Persson P."/>
            <person name="Tunlid A."/>
        </authorList>
    </citation>
    <scope>NUCLEOTIDE SEQUENCE [LARGE SCALE GENOMIC DNA]</scope>
    <source>
        <strain evidence="2 3">CBS 661.87</strain>
    </source>
</reference>
<dbReference type="GO" id="GO:0005666">
    <property type="term" value="C:RNA polymerase III complex"/>
    <property type="evidence" value="ECO:0007669"/>
    <property type="project" value="TreeGrafter"/>
</dbReference>
<proteinExistence type="predicted"/>
<comment type="caution">
    <text evidence="2">The sequence shown here is derived from an EMBL/GenBank/DDBJ whole genome shotgun (WGS) entry which is preliminary data.</text>
</comment>
<evidence type="ECO:0000313" key="2">
    <source>
        <dbReference type="EMBL" id="KAF5377675.1"/>
    </source>
</evidence>
<feature type="compositionally biased region" description="Basic and acidic residues" evidence="1">
    <location>
        <begin position="192"/>
        <end position="211"/>
    </location>
</feature>
<dbReference type="OrthoDB" id="340681at2759"/>
<dbReference type="EMBL" id="JAACJP010000023">
    <property type="protein sequence ID" value="KAF5377675.1"/>
    <property type="molecule type" value="Genomic_DNA"/>
</dbReference>
<dbReference type="Pfam" id="PF04801">
    <property type="entry name" value="RPC5"/>
    <property type="match status" value="1"/>
</dbReference>
<protein>
    <recommendedName>
        <fullName evidence="4">DNA-directed RNA polymerase III subunit Rpc5</fullName>
    </recommendedName>
</protein>
<feature type="region of interest" description="Disordered" evidence="1">
    <location>
        <begin position="162"/>
        <end position="216"/>
    </location>
</feature>
<gene>
    <name evidence="2" type="ORF">D9615_005279</name>
</gene>
<dbReference type="PANTHER" id="PTHR12069:SF0">
    <property type="entry name" value="DNA-DIRECTED RNA POLYMERASE III SUBUNIT RPC5"/>
    <property type="match status" value="1"/>
</dbReference>
<dbReference type="InterPro" id="IPR006886">
    <property type="entry name" value="RNA_pol_III_Rpc5"/>
</dbReference>